<protein>
    <submittedName>
        <fullName evidence="1">Uncharacterized protein</fullName>
    </submittedName>
</protein>
<accession>A0AAW0A0U1</accession>
<name>A0AAW0A0U1_9AGAR</name>
<organism evidence="1 2">
    <name type="scientific">Favolaschia claudopus</name>
    <dbReference type="NCBI Taxonomy" id="2862362"/>
    <lineage>
        <taxon>Eukaryota</taxon>
        <taxon>Fungi</taxon>
        <taxon>Dikarya</taxon>
        <taxon>Basidiomycota</taxon>
        <taxon>Agaricomycotina</taxon>
        <taxon>Agaricomycetes</taxon>
        <taxon>Agaricomycetidae</taxon>
        <taxon>Agaricales</taxon>
        <taxon>Marasmiineae</taxon>
        <taxon>Mycenaceae</taxon>
        <taxon>Favolaschia</taxon>
    </lineage>
</organism>
<reference evidence="1 2" key="1">
    <citation type="journal article" date="2024" name="J Genomics">
        <title>Draft genome sequencing and assembly of Favolaschia claudopus CIRM-BRFM 2984 isolated from oak limbs.</title>
        <authorList>
            <person name="Navarro D."/>
            <person name="Drula E."/>
            <person name="Chaduli D."/>
            <person name="Cazenave R."/>
            <person name="Ahrendt S."/>
            <person name="Wang J."/>
            <person name="Lipzen A."/>
            <person name="Daum C."/>
            <person name="Barry K."/>
            <person name="Grigoriev I.V."/>
            <person name="Favel A."/>
            <person name="Rosso M.N."/>
            <person name="Martin F."/>
        </authorList>
    </citation>
    <scope>NUCLEOTIDE SEQUENCE [LARGE SCALE GENOMIC DNA]</scope>
    <source>
        <strain evidence="1 2">CIRM-BRFM 2984</strain>
    </source>
</reference>
<sequence length="205" mass="23092">MGQIPCHSPPPHDVECANIFKPASRPLQDVRSLHHDAFESVDRCVRRLYARIKRYIPGNRSSWLSSHPSANLNVIRVPPYTAAPVFLFVSGTTIAHPAQGQSHAWPGAVGFYHRSASTLRRLTQNASTCTYVDHALAVPPRYTVDSGELPMCSHNQVREAQRRCFCSHATRFRGGYTSPFFPPAAYATTCWRIFKRHTFTRCPKT</sequence>
<evidence type="ECO:0000313" key="1">
    <source>
        <dbReference type="EMBL" id="KAK6996916.1"/>
    </source>
</evidence>
<dbReference type="AlphaFoldDB" id="A0AAW0A0U1"/>
<comment type="caution">
    <text evidence="1">The sequence shown here is derived from an EMBL/GenBank/DDBJ whole genome shotgun (WGS) entry which is preliminary data.</text>
</comment>
<evidence type="ECO:0000313" key="2">
    <source>
        <dbReference type="Proteomes" id="UP001362999"/>
    </source>
</evidence>
<keyword evidence="2" id="KW-1185">Reference proteome</keyword>
<proteinExistence type="predicted"/>
<dbReference type="Proteomes" id="UP001362999">
    <property type="component" value="Unassembled WGS sequence"/>
</dbReference>
<gene>
    <name evidence="1" type="ORF">R3P38DRAFT_1948065</name>
</gene>
<dbReference type="EMBL" id="JAWWNJ010000095">
    <property type="protein sequence ID" value="KAK6996916.1"/>
    <property type="molecule type" value="Genomic_DNA"/>
</dbReference>